<dbReference type="InterPro" id="IPR050680">
    <property type="entry name" value="YpeA/RimI_acetyltransf"/>
</dbReference>
<dbReference type="CDD" id="cd04301">
    <property type="entry name" value="NAT_SF"/>
    <property type="match status" value="1"/>
</dbReference>
<proteinExistence type="predicted"/>
<evidence type="ECO:0000313" key="5">
    <source>
        <dbReference type="Proteomes" id="UP000518752"/>
    </source>
</evidence>
<dbReference type="AlphaFoldDB" id="A0A8H5M0K0"/>
<dbReference type="SUPFAM" id="SSF55729">
    <property type="entry name" value="Acyl-CoA N-acyltransferases (Nat)"/>
    <property type="match status" value="1"/>
</dbReference>
<name>A0A8H5M0K0_9AGAR</name>
<evidence type="ECO:0000256" key="1">
    <source>
        <dbReference type="ARBA" id="ARBA00022679"/>
    </source>
</evidence>
<protein>
    <recommendedName>
        <fullName evidence="3">N-acetyltransferase domain-containing protein</fullName>
    </recommendedName>
</protein>
<dbReference type="PANTHER" id="PTHR43420">
    <property type="entry name" value="ACETYLTRANSFERASE"/>
    <property type="match status" value="1"/>
</dbReference>
<dbReference type="EMBL" id="JAACJN010000087">
    <property type="protein sequence ID" value="KAF5376850.1"/>
    <property type="molecule type" value="Genomic_DNA"/>
</dbReference>
<reference evidence="4 5" key="1">
    <citation type="journal article" date="2020" name="ISME J.">
        <title>Uncovering the hidden diversity of litter-decomposition mechanisms in mushroom-forming fungi.</title>
        <authorList>
            <person name="Floudas D."/>
            <person name="Bentzer J."/>
            <person name="Ahren D."/>
            <person name="Johansson T."/>
            <person name="Persson P."/>
            <person name="Tunlid A."/>
        </authorList>
    </citation>
    <scope>NUCLEOTIDE SEQUENCE [LARGE SCALE GENOMIC DNA]</scope>
    <source>
        <strain evidence="4 5">CBS 406.79</strain>
    </source>
</reference>
<comment type="caution">
    <text evidence="4">The sequence shown here is derived from an EMBL/GenBank/DDBJ whole genome shotgun (WGS) entry which is preliminary data.</text>
</comment>
<dbReference type="Gene3D" id="3.40.630.30">
    <property type="match status" value="1"/>
</dbReference>
<keyword evidence="2" id="KW-0012">Acyltransferase</keyword>
<sequence>MAHSYNVAQIPLPPLNQQVTKYASLRLLALTTNPEYFSAKAERERTFSVDQWRERIHNRVTFIATTSPETPVDSALEDDNATWVGLVSLLPPEFFKARWNQLSVEDRTWATWSGSAHTLVSMWVHPDHRRRGVGESLISQALEWVNGKSSDEDDRAIVLDVLKENRGAAVLYRKMGFEDVEEVLPSIWMRKKLV</sequence>
<dbReference type="GO" id="GO:0016747">
    <property type="term" value="F:acyltransferase activity, transferring groups other than amino-acyl groups"/>
    <property type="evidence" value="ECO:0007669"/>
    <property type="project" value="InterPro"/>
</dbReference>
<keyword evidence="5" id="KW-1185">Reference proteome</keyword>
<evidence type="ECO:0000259" key="3">
    <source>
        <dbReference type="PROSITE" id="PS51186"/>
    </source>
</evidence>
<evidence type="ECO:0000256" key="2">
    <source>
        <dbReference type="ARBA" id="ARBA00023315"/>
    </source>
</evidence>
<organism evidence="4 5">
    <name type="scientific">Collybiopsis confluens</name>
    <dbReference type="NCBI Taxonomy" id="2823264"/>
    <lineage>
        <taxon>Eukaryota</taxon>
        <taxon>Fungi</taxon>
        <taxon>Dikarya</taxon>
        <taxon>Basidiomycota</taxon>
        <taxon>Agaricomycotina</taxon>
        <taxon>Agaricomycetes</taxon>
        <taxon>Agaricomycetidae</taxon>
        <taxon>Agaricales</taxon>
        <taxon>Marasmiineae</taxon>
        <taxon>Omphalotaceae</taxon>
        <taxon>Collybiopsis</taxon>
    </lineage>
</organism>
<dbReference type="PANTHER" id="PTHR43420:SF47">
    <property type="entry name" value="N-ACETYLTRANSFERASE DOMAIN-CONTAINING PROTEIN"/>
    <property type="match status" value="1"/>
</dbReference>
<accession>A0A8H5M0K0</accession>
<feature type="domain" description="N-acetyltransferase" evidence="3">
    <location>
        <begin position="23"/>
        <end position="194"/>
    </location>
</feature>
<evidence type="ECO:0000313" key="4">
    <source>
        <dbReference type="EMBL" id="KAF5376850.1"/>
    </source>
</evidence>
<keyword evidence="1" id="KW-0808">Transferase</keyword>
<dbReference type="InterPro" id="IPR000182">
    <property type="entry name" value="GNAT_dom"/>
</dbReference>
<dbReference type="InterPro" id="IPR016181">
    <property type="entry name" value="Acyl_CoA_acyltransferase"/>
</dbReference>
<dbReference type="Proteomes" id="UP000518752">
    <property type="component" value="Unassembled WGS sequence"/>
</dbReference>
<dbReference type="OrthoDB" id="41532at2759"/>
<dbReference type="Pfam" id="PF00583">
    <property type="entry name" value="Acetyltransf_1"/>
    <property type="match status" value="1"/>
</dbReference>
<gene>
    <name evidence="4" type="ORF">D9757_008882</name>
</gene>
<dbReference type="PROSITE" id="PS51186">
    <property type="entry name" value="GNAT"/>
    <property type="match status" value="1"/>
</dbReference>